<keyword evidence="7" id="KW-1185">Reference proteome</keyword>
<keyword evidence="2 3" id="KW-0961">Cell wall biogenesis/degradation</keyword>
<feature type="domain" description="RlpA-like protein double-psi beta-barrel" evidence="5">
    <location>
        <begin position="132"/>
        <end position="225"/>
    </location>
</feature>
<reference evidence="6 7" key="1">
    <citation type="submission" date="2019-11" db="EMBL/GenBank/DDBJ databases">
        <title>Comparative genomics of hydrocarbon-degrading Desulfosarcina strains.</title>
        <authorList>
            <person name="Watanabe M."/>
            <person name="Kojima H."/>
            <person name="Fukui M."/>
        </authorList>
    </citation>
    <scope>NUCLEOTIDE SEQUENCE [LARGE SCALE GENOMIC DNA]</scope>
    <source>
        <strain evidence="6 7">PP31</strain>
    </source>
</reference>
<dbReference type="NCBIfam" id="TIGR00413">
    <property type="entry name" value="rlpA"/>
    <property type="match status" value="1"/>
</dbReference>
<dbReference type="CDD" id="cd22268">
    <property type="entry name" value="DPBB_RlpA-like"/>
    <property type="match status" value="1"/>
</dbReference>
<dbReference type="InterPro" id="IPR012997">
    <property type="entry name" value="RplA"/>
</dbReference>
<dbReference type="PANTHER" id="PTHR34183">
    <property type="entry name" value="ENDOLYTIC PEPTIDOGLYCAN TRANSGLYCOSYLASE RLPA"/>
    <property type="match status" value="1"/>
</dbReference>
<dbReference type="Pfam" id="PF03330">
    <property type="entry name" value="DPBB_1"/>
    <property type="match status" value="1"/>
</dbReference>
<evidence type="ECO:0000256" key="2">
    <source>
        <dbReference type="ARBA" id="ARBA00023316"/>
    </source>
</evidence>
<dbReference type="AlphaFoldDB" id="A0A5K7Z679"/>
<evidence type="ECO:0000256" key="4">
    <source>
        <dbReference type="RuleBase" id="RU003495"/>
    </source>
</evidence>
<dbReference type="HAMAP" id="MF_02071">
    <property type="entry name" value="RlpA"/>
    <property type="match status" value="1"/>
</dbReference>
<organism evidence="6 7">
    <name type="scientific">Desulfosarcina widdelii</name>
    <dbReference type="NCBI Taxonomy" id="947919"/>
    <lineage>
        <taxon>Bacteria</taxon>
        <taxon>Pseudomonadati</taxon>
        <taxon>Thermodesulfobacteriota</taxon>
        <taxon>Desulfobacteria</taxon>
        <taxon>Desulfobacterales</taxon>
        <taxon>Desulfosarcinaceae</taxon>
        <taxon>Desulfosarcina</taxon>
    </lineage>
</organism>
<dbReference type="RefSeq" id="WP_269433838.1">
    <property type="nucleotide sequence ID" value="NZ_AP021875.1"/>
</dbReference>
<evidence type="ECO:0000313" key="6">
    <source>
        <dbReference type="EMBL" id="BBO75393.1"/>
    </source>
</evidence>
<evidence type="ECO:0000259" key="5">
    <source>
        <dbReference type="Pfam" id="PF03330"/>
    </source>
</evidence>
<evidence type="ECO:0000256" key="1">
    <source>
        <dbReference type="ARBA" id="ARBA00023239"/>
    </source>
</evidence>
<dbReference type="PANTHER" id="PTHR34183:SF1">
    <property type="entry name" value="ENDOLYTIC PEPTIDOGLYCAN TRANSGLYCOSYLASE RLPA"/>
    <property type="match status" value="1"/>
</dbReference>
<dbReference type="InterPro" id="IPR036908">
    <property type="entry name" value="RlpA-like_sf"/>
</dbReference>
<sequence>MRLDMMGNNGNDSRMCNRRTISLLCTGLAAAGLFLTACGVVRTTYRLTKGTVVMAYKVTRFAGSTVYTVGGFTFDVVTAPLSWPLVHEDIESIDGLSPKEAIAQGRVKASPYVVRGRRYVPMTVAQAQTYRETGVASWYGMETYRQRGGHMTANGEAFNPNGLSAAHKHLPLPSFVRVTNLSNRRSIVVRVNDRGPFVDGRIIDLSAGAAKKLGFYKKGTARVRVETIQLESS</sequence>
<dbReference type="GO" id="GO:0000270">
    <property type="term" value="P:peptidoglycan metabolic process"/>
    <property type="evidence" value="ECO:0007669"/>
    <property type="project" value="UniProtKB-UniRule"/>
</dbReference>
<accession>A0A5K7Z679</accession>
<protein>
    <recommendedName>
        <fullName evidence="3">Probable endolytic peptidoglycan transglycosylase RlpA</fullName>
        <ecNumber evidence="3">4.2.2.-</ecNumber>
    </recommendedName>
</protein>
<name>A0A5K7Z679_9BACT</name>
<keyword evidence="1 3" id="KW-0456">Lyase</keyword>
<dbReference type="Gene3D" id="2.40.40.10">
    <property type="entry name" value="RlpA-like domain"/>
    <property type="match status" value="1"/>
</dbReference>
<comment type="similarity">
    <text evidence="3 4">Belongs to the RlpA family.</text>
</comment>
<dbReference type="SUPFAM" id="SSF50685">
    <property type="entry name" value="Barwin-like endoglucanases"/>
    <property type="match status" value="1"/>
</dbReference>
<proteinExistence type="inferred from homology"/>
<dbReference type="GO" id="GO:0071555">
    <property type="term" value="P:cell wall organization"/>
    <property type="evidence" value="ECO:0007669"/>
    <property type="project" value="UniProtKB-KW"/>
</dbReference>
<evidence type="ECO:0000313" key="7">
    <source>
        <dbReference type="Proteomes" id="UP000427769"/>
    </source>
</evidence>
<dbReference type="EMBL" id="AP021875">
    <property type="protein sequence ID" value="BBO75393.1"/>
    <property type="molecule type" value="Genomic_DNA"/>
</dbReference>
<dbReference type="EC" id="4.2.2.-" evidence="3"/>
<dbReference type="Proteomes" id="UP000427769">
    <property type="component" value="Chromosome"/>
</dbReference>
<dbReference type="InterPro" id="IPR034718">
    <property type="entry name" value="RlpA"/>
</dbReference>
<dbReference type="InterPro" id="IPR009009">
    <property type="entry name" value="RlpA-like_DPBB"/>
</dbReference>
<evidence type="ECO:0000256" key="3">
    <source>
        <dbReference type="HAMAP-Rule" id="MF_02071"/>
    </source>
</evidence>
<dbReference type="GO" id="GO:0008932">
    <property type="term" value="F:lytic endotransglycosylase activity"/>
    <property type="evidence" value="ECO:0007669"/>
    <property type="project" value="UniProtKB-UniRule"/>
</dbReference>
<comment type="function">
    <text evidence="3">Lytic transglycosylase with a strong preference for naked glycan strands that lack stem peptides.</text>
</comment>
<dbReference type="KEGG" id="dwd:DSCW_28100"/>
<gene>
    <name evidence="3" type="primary">rlpA</name>
    <name evidence="6" type="ORF">DSCW_28100</name>
</gene>